<evidence type="ECO:0000313" key="7">
    <source>
        <dbReference type="EMBL" id="KOO33608.1"/>
    </source>
</evidence>
<feature type="compositionally biased region" description="Basic and acidic residues" evidence="5">
    <location>
        <begin position="1008"/>
        <end position="1017"/>
    </location>
</feature>
<dbReference type="AlphaFoldDB" id="A0A0M0K5E8"/>
<feature type="repeat" description="WD" evidence="4">
    <location>
        <begin position="700"/>
        <end position="723"/>
    </location>
</feature>
<feature type="region of interest" description="Disordered" evidence="5">
    <location>
        <begin position="72"/>
        <end position="92"/>
    </location>
</feature>
<dbReference type="GO" id="GO:0005509">
    <property type="term" value="F:calcium ion binding"/>
    <property type="evidence" value="ECO:0007669"/>
    <property type="project" value="InterPro"/>
</dbReference>
<dbReference type="PROSITE" id="PS50082">
    <property type="entry name" value="WD_REPEATS_2"/>
    <property type="match status" value="3"/>
</dbReference>
<feature type="compositionally biased region" description="Basic and acidic residues" evidence="5">
    <location>
        <begin position="1033"/>
        <end position="1049"/>
    </location>
</feature>
<proteinExistence type="predicted"/>
<feature type="region of interest" description="Disordered" evidence="5">
    <location>
        <begin position="907"/>
        <end position="947"/>
    </location>
</feature>
<evidence type="ECO:0000256" key="1">
    <source>
        <dbReference type="ARBA" id="ARBA00022574"/>
    </source>
</evidence>
<dbReference type="SUPFAM" id="SSF50978">
    <property type="entry name" value="WD40 repeat-like"/>
    <property type="match status" value="1"/>
</dbReference>
<gene>
    <name evidence="7" type="ORF">Ctob_014815</name>
</gene>
<dbReference type="OrthoDB" id="5980302at2759"/>
<keyword evidence="2" id="KW-0677">Repeat</keyword>
<dbReference type="EMBL" id="JWZX01001474">
    <property type="protein sequence ID" value="KOO33608.1"/>
    <property type="molecule type" value="Genomic_DNA"/>
</dbReference>
<dbReference type="Gene3D" id="2.130.10.10">
    <property type="entry name" value="YVTN repeat-like/Quinoprotein amine dehydrogenase"/>
    <property type="match status" value="3"/>
</dbReference>
<dbReference type="SMART" id="SM00320">
    <property type="entry name" value="WD40"/>
    <property type="match status" value="8"/>
</dbReference>
<dbReference type="InterPro" id="IPR011992">
    <property type="entry name" value="EF-hand-dom_pair"/>
</dbReference>
<feature type="repeat" description="WD" evidence="4">
    <location>
        <begin position="613"/>
        <end position="653"/>
    </location>
</feature>
<dbReference type="Pfam" id="PF00400">
    <property type="entry name" value="WD40"/>
    <property type="match status" value="2"/>
</dbReference>
<sequence length="1074" mass="116352">MPHAPPAASQPPSKASAVMLVRDESDDSMAEVRQAKRFAKREMLARQTSGAKARTMLRRLVAERLSHPLLEQIKSSGFDDNPLEEEDEPDYRPPSLAKWMAEVSQTDAAEEAPAPAVPAMGSIGEGEQGISELVALKRHLENDVAYSDGLTVGEFVRALSQVWTLRSPQELRRLFMQIDADSDGRVTWEELLTFLLQRDKGGDDDSNRYLPSTDALPNPSTAAHTAPVSHIVPLPDKDKYVTLGRDATLRLWSRGRLEHTKTLALAEKGWAHAAVYCPAHRRLAIVTAHSRLLMMDTTTLRPQRAWRLPTVATALCLIEQPDVSKDWACCLAVADQNGNLEVHDLDELVASRLQARLVSSIHDEWVRRLAFVKEAGGLVSCADDGTLRVHTLGVHGDLRPRYLLTSPTQKPMHAFCYSQKHAAVATCGLERHVHWWSLSIAEPISTFYGHAAAVVDVAIDDEHHQLISVDTDACVRICLAIALAVDDISTVRSFHCADGDVCHRFQLMDTTAAASSVGGDAASCIAFDHSGRRLLVGQRNGRVKILNFSSGAVLGECEPPRADATGACELTAIQGMLVANLAYIVAVGWSREVWVWADQRDNQSFVVSCSRVLRGHRADVTCLDFAAPNMLATGSNDAFVMLWNFGSGQIRSQLHHQPLTPQPRVNPSSASAHKFVTTTTCVAVERLALIKLDGETATPLLVTAGSDGRLRLWSASAAQLLHVLPLTPAPGLYSSAAALITTLHWNARAGVLVAGDSEGRVGLWDGSALRPALSGQLIPMTTVARVTGDASAENMSDGDANALSAKERIYRCLRPLARWHAHGEAVLSTSILAAAWEGLVPRLAPEAAGTGGADGAGGGERAEPFGTVLDFTPLLMTGAGDECRLWTLDGQHVGRLGAERWRVTEQDTYAPPPPTALLEPASSWAHPPSDGSASNERTPRRGRSGAGSSAFLTALADDDPVAPIPAAPCTMSVEEQARIRPMIDVIAKHFRRAGMRTAARAQAPTHGGHGEGERYDNPASERDALLTHGAQQGREEAKINKPPPREPMKVHPLGKITRRERAEKGERMERMRFM</sequence>
<keyword evidence="3" id="KW-0106">Calcium</keyword>
<dbReference type="InterPro" id="IPR036322">
    <property type="entry name" value="WD40_repeat_dom_sf"/>
</dbReference>
<comment type="caution">
    <text evidence="7">The sequence shown here is derived from an EMBL/GenBank/DDBJ whole genome shotgun (WGS) entry which is preliminary data.</text>
</comment>
<organism evidence="7 8">
    <name type="scientific">Chrysochromulina tobinii</name>
    <dbReference type="NCBI Taxonomy" id="1460289"/>
    <lineage>
        <taxon>Eukaryota</taxon>
        <taxon>Haptista</taxon>
        <taxon>Haptophyta</taxon>
        <taxon>Prymnesiophyceae</taxon>
        <taxon>Prymnesiales</taxon>
        <taxon>Chrysochromulinaceae</taxon>
        <taxon>Chrysochromulina</taxon>
    </lineage>
</organism>
<dbReference type="SUPFAM" id="SSF50998">
    <property type="entry name" value="Quinoprotein alcohol dehydrogenase-like"/>
    <property type="match status" value="1"/>
</dbReference>
<dbReference type="Proteomes" id="UP000037460">
    <property type="component" value="Unassembled WGS sequence"/>
</dbReference>
<dbReference type="InterPro" id="IPR001680">
    <property type="entry name" value="WD40_rpt"/>
</dbReference>
<dbReference type="InterPro" id="IPR011047">
    <property type="entry name" value="Quinoprotein_ADH-like_sf"/>
</dbReference>
<dbReference type="InterPro" id="IPR018247">
    <property type="entry name" value="EF_Hand_1_Ca_BS"/>
</dbReference>
<evidence type="ECO:0000259" key="6">
    <source>
        <dbReference type="PROSITE" id="PS50222"/>
    </source>
</evidence>
<keyword evidence="8" id="KW-1185">Reference proteome</keyword>
<evidence type="ECO:0000256" key="5">
    <source>
        <dbReference type="SAM" id="MobiDB-lite"/>
    </source>
</evidence>
<dbReference type="InterPro" id="IPR015943">
    <property type="entry name" value="WD40/YVTN_repeat-like_dom_sf"/>
</dbReference>
<dbReference type="InterPro" id="IPR051242">
    <property type="entry name" value="WD-EF-hand_domain"/>
</dbReference>
<dbReference type="Gene3D" id="1.10.238.10">
    <property type="entry name" value="EF-hand"/>
    <property type="match status" value="1"/>
</dbReference>
<dbReference type="InterPro" id="IPR019775">
    <property type="entry name" value="WD40_repeat_CS"/>
</dbReference>
<protein>
    <recommendedName>
        <fullName evidence="6">EF-hand domain-containing protein</fullName>
    </recommendedName>
</protein>
<feature type="domain" description="EF-hand" evidence="6">
    <location>
        <begin position="166"/>
        <end position="201"/>
    </location>
</feature>
<evidence type="ECO:0000256" key="2">
    <source>
        <dbReference type="ARBA" id="ARBA00022737"/>
    </source>
</evidence>
<feature type="region of interest" description="Disordered" evidence="5">
    <location>
        <begin position="996"/>
        <end position="1017"/>
    </location>
</feature>
<evidence type="ECO:0000313" key="8">
    <source>
        <dbReference type="Proteomes" id="UP000037460"/>
    </source>
</evidence>
<dbReference type="PROSITE" id="PS50294">
    <property type="entry name" value="WD_REPEATS_REGION"/>
    <property type="match status" value="1"/>
</dbReference>
<dbReference type="PROSITE" id="PS00678">
    <property type="entry name" value="WD_REPEATS_1"/>
    <property type="match status" value="1"/>
</dbReference>
<reference evidence="8" key="1">
    <citation type="journal article" date="2015" name="PLoS Genet.">
        <title>Genome Sequence and Transcriptome Analyses of Chrysochromulina tobin: Metabolic Tools for Enhanced Algal Fitness in the Prominent Order Prymnesiales (Haptophyceae).</title>
        <authorList>
            <person name="Hovde B.T."/>
            <person name="Deodato C.R."/>
            <person name="Hunsperger H.M."/>
            <person name="Ryken S.A."/>
            <person name="Yost W."/>
            <person name="Jha R.K."/>
            <person name="Patterson J."/>
            <person name="Monnat R.J. Jr."/>
            <person name="Barlow S.B."/>
            <person name="Starkenburg S.R."/>
            <person name="Cattolico R.A."/>
        </authorList>
    </citation>
    <scope>NUCLEOTIDE SEQUENCE</scope>
    <source>
        <strain evidence="8">CCMP291</strain>
    </source>
</reference>
<keyword evidence="1 4" id="KW-0853">WD repeat</keyword>
<dbReference type="PANTHER" id="PTHR44324:SF4">
    <property type="entry name" value="WD40 REPEAT DOMAIN 95"/>
    <property type="match status" value="1"/>
</dbReference>
<evidence type="ECO:0000256" key="3">
    <source>
        <dbReference type="ARBA" id="ARBA00022837"/>
    </source>
</evidence>
<dbReference type="PROSITE" id="PS50222">
    <property type="entry name" value="EF_HAND_2"/>
    <property type="match status" value="1"/>
</dbReference>
<feature type="repeat" description="WD" evidence="4">
    <location>
        <begin position="221"/>
        <end position="253"/>
    </location>
</feature>
<feature type="compositionally biased region" description="Basic and acidic residues" evidence="5">
    <location>
        <begin position="1057"/>
        <end position="1074"/>
    </location>
</feature>
<dbReference type="InterPro" id="IPR002048">
    <property type="entry name" value="EF_hand_dom"/>
</dbReference>
<dbReference type="PROSITE" id="PS00018">
    <property type="entry name" value="EF_HAND_1"/>
    <property type="match status" value="1"/>
</dbReference>
<feature type="region of interest" description="Disordered" evidence="5">
    <location>
        <begin position="1029"/>
        <end position="1074"/>
    </location>
</feature>
<evidence type="ECO:0000256" key="4">
    <source>
        <dbReference type="PROSITE-ProRule" id="PRU00221"/>
    </source>
</evidence>
<dbReference type="PANTHER" id="PTHR44324">
    <property type="entry name" value="WD40 REPEAT DOMAIN 95"/>
    <property type="match status" value="1"/>
</dbReference>
<accession>A0A0M0K5E8</accession>
<dbReference type="SUPFAM" id="SSF47473">
    <property type="entry name" value="EF-hand"/>
    <property type="match status" value="1"/>
</dbReference>
<name>A0A0M0K5E8_9EUKA</name>